<protein>
    <recommendedName>
        <fullName evidence="3">Phage antirepressor protein</fullName>
    </recommendedName>
</protein>
<comment type="caution">
    <text evidence="1">The sequence shown here is derived from an EMBL/GenBank/DDBJ whole genome shotgun (WGS) entry which is preliminary data.</text>
</comment>
<sequence>MPIPQSIVNTNESAPRFLQSQNVAREVSMTSLELVEFINAHRSRQSAETGSKFALLMHKSFLGKVPEVLGEQASAKFIADLPDSYGRPRKGYSFPKRESCLMAMSYSYDLQAAVFDHMTALEERLSQKVALPSYAEALRLYADQIEQTEVLRVENHQQATKIQCLEDLFREGETAAQFCKRLNGLNVMQVNACLKAKNWLFTEGRSGTRWRVSSYARDKYMTEHQHEVTPHGKDAFISYTPILLKKGAARLYDLYLAGELPMKKTWDGLFTHDKALRGAA</sequence>
<dbReference type="EMBL" id="OBKZ01000017">
    <property type="protein sequence ID" value="SOB52686.1"/>
    <property type="molecule type" value="Genomic_DNA"/>
</dbReference>
<evidence type="ECO:0008006" key="3">
    <source>
        <dbReference type="Google" id="ProtNLM"/>
    </source>
</evidence>
<evidence type="ECO:0000313" key="2">
    <source>
        <dbReference type="Proteomes" id="UP000219564"/>
    </source>
</evidence>
<dbReference type="AlphaFoldDB" id="A0AAX2HAH7"/>
<proteinExistence type="predicted"/>
<evidence type="ECO:0000313" key="1">
    <source>
        <dbReference type="EMBL" id="SOB52686.1"/>
    </source>
</evidence>
<reference evidence="1 2" key="1">
    <citation type="submission" date="2017-08" db="EMBL/GenBank/DDBJ databases">
        <authorList>
            <person name="Chaillou S."/>
        </authorList>
    </citation>
    <scope>NUCLEOTIDE SEQUENCE [LARGE SCALE GENOMIC DNA]</scope>
    <source>
        <strain evidence="1 2">MFPA15A1205</strain>
    </source>
</reference>
<name>A0AAX2HAH7_9PSED</name>
<organism evidence="1 2">
    <name type="scientific">Pseudomonas lundensis</name>
    <dbReference type="NCBI Taxonomy" id="86185"/>
    <lineage>
        <taxon>Bacteria</taxon>
        <taxon>Pseudomonadati</taxon>
        <taxon>Pseudomonadota</taxon>
        <taxon>Gammaproteobacteria</taxon>
        <taxon>Pseudomonadales</taxon>
        <taxon>Pseudomonadaceae</taxon>
        <taxon>Pseudomonas</taxon>
    </lineage>
</organism>
<dbReference type="Proteomes" id="UP000219564">
    <property type="component" value="Unassembled WGS sequence"/>
</dbReference>
<accession>A0AAX2HAH7</accession>
<dbReference type="RefSeq" id="WP_047274387.1">
    <property type="nucleotide sequence ID" value="NZ_JAAQYB010000034.1"/>
</dbReference>
<gene>
    <name evidence="1" type="ORF">PLUA15_240099</name>
</gene>